<reference evidence="1" key="1">
    <citation type="submission" date="2021-01" db="EMBL/GenBank/DDBJ databases">
        <authorList>
            <consortium name="Genoscope - CEA"/>
            <person name="William W."/>
        </authorList>
    </citation>
    <scope>NUCLEOTIDE SEQUENCE</scope>
</reference>
<evidence type="ECO:0000313" key="2">
    <source>
        <dbReference type="Proteomes" id="UP000688137"/>
    </source>
</evidence>
<evidence type="ECO:0000313" key="1">
    <source>
        <dbReference type="EMBL" id="CAD8096275.1"/>
    </source>
</evidence>
<keyword evidence="2" id="KW-1185">Reference proteome</keyword>
<name>A0A8S1P158_PARPR</name>
<accession>A0A8S1P158</accession>
<protein>
    <submittedName>
        <fullName evidence="1">Uncharacterized protein</fullName>
    </submittedName>
</protein>
<dbReference type="AlphaFoldDB" id="A0A8S1P158"/>
<gene>
    <name evidence="1" type="ORF">PPRIM_AZ9-3.1.T1010009</name>
</gene>
<proteinExistence type="predicted"/>
<dbReference type="Proteomes" id="UP000688137">
    <property type="component" value="Unassembled WGS sequence"/>
</dbReference>
<comment type="caution">
    <text evidence="1">The sequence shown here is derived from an EMBL/GenBank/DDBJ whole genome shotgun (WGS) entry which is preliminary data.</text>
</comment>
<dbReference type="EMBL" id="CAJJDM010000104">
    <property type="protein sequence ID" value="CAD8096275.1"/>
    <property type="molecule type" value="Genomic_DNA"/>
</dbReference>
<sequence length="53" mass="6358">MNALMAIIQWFRNVSHAIKIVLCNELSEKFITCRSNCEINYNWIDKQQQSWIL</sequence>
<organism evidence="1 2">
    <name type="scientific">Paramecium primaurelia</name>
    <dbReference type="NCBI Taxonomy" id="5886"/>
    <lineage>
        <taxon>Eukaryota</taxon>
        <taxon>Sar</taxon>
        <taxon>Alveolata</taxon>
        <taxon>Ciliophora</taxon>
        <taxon>Intramacronucleata</taxon>
        <taxon>Oligohymenophorea</taxon>
        <taxon>Peniculida</taxon>
        <taxon>Parameciidae</taxon>
        <taxon>Paramecium</taxon>
    </lineage>
</organism>